<evidence type="ECO:0000256" key="1">
    <source>
        <dbReference type="ARBA" id="ARBA00023125"/>
    </source>
</evidence>
<dbReference type="PANTHER" id="PTHR19303">
    <property type="entry name" value="TRANSPOSON"/>
    <property type="match status" value="1"/>
</dbReference>
<sequence length="714" mass="80756">MVNAAKSNLAKAGIIRQRKDEAKKEAASAYRLELQKPEPERRSVRSIGEEYDVPPSTVWRLAHAGSRTISDFNDAKNIVSHSSRILLVQWMLHMADRALPVSRKLLKEKANALVHMLEDPEFAGVDDSWAERFLACLMCHDLSSHWSSSLTKDRASAVNPNTVASWFRAVEEHVVKPQIPVENHYGMDESNFQMSQFQKRRYYASKRARNVYSRQGGNRGSVTVIVTICGDGKTLPPTVIFKGVKLMKRWGRINPIEANISRARKGYTNKELGAAWLRDFDMRTHSKNDKPRALFLDVHSSHYSLSFLDYAVNNNIVVMGYWAHTTHLMQGLDVACFGTLKTQFEHAKSEYEHHTSLDVDGSSFLEVYASAHRETFTPETVRAAFRLTGLIPFNPNIVTAEQQAPSLELSTHGTFPVPPPSPIKAILTAFRRRHHDLPTPSPSPRHPSTFDSAMPSLVHGLASTSASFLVSDTNPFTSASQIPPPVFYHLPKDAQPTWAEIESPRVARSYEDLKNENEVLRNTLRTLRGKVDAGEEALETLNAQLLLQSMYLDEQQQQLHHQESKHRKGRVDALLQTEMGPIFTSDEFLQAAREDDERVAKAHKAKDRRGEVRKWKASEKKRIEGEYKELVEAWEGRREMLRDQGKRSGWGRRPAKPKCAPMPATVCNDGDDDLDLEGELVSVEVDEELTRTPMMMGQTPKWTQSDKIIAIDIN</sequence>
<keyword evidence="5" id="KW-1185">Reference proteome</keyword>
<reference evidence="4" key="1">
    <citation type="submission" date="2018-04" db="EMBL/GenBank/DDBJ databases">
        <title>Whole genome sequencing of Hypsizygus marmoreus.</title>
        <authorList>
            <person name="Choi I.-G."/>
            <person name="Min B."/>
            <person name="Kim J.-G."/>
            <person name="Kim S."/>
            <person name="Oh Y.-L."/>
            <person name="Kong W.-S."/>
            <person name="Park H."/>
            <person name="Jeong J."/>
            <person name="Song E.-S."/>
        </authorList>
    </citation>
    <scope>NUCLEOTIDE SEQUENCE [LARGE SCALE GENOMIC DNA]</scope>
    <source>
        <strain evidence="4">51987-8</strain>
    </source>
</reference>
<comment type="caution">
    <text evidence="4">The sequence shown here is derived from an EMBL/GenBank/DDBJ whole genome shotgun (WGS) entry which is preliminary data.</text>
</comment>
<dbReference type="InterPro" id="IPR050863">
    <property type="entry name" value="CenT-Element_Derived"/>
</dbReference>
<dbReference type="EMBL" id="LUEZ02000129">
    <property type="protein sequence ID" value="RDB16220.1"/>
    <property type="molecule type" value="Genomic_DNA"/>
</dbReference>
<name>A0A369J4Y0_HYPMA</name>
<dbReference type="GO" id="GO:0005634">
    <property type="term" value="C:nucleus"/>
    <property type="evidence" value="ECO:0007669"/>
    <property type="project" value="TreeGrafter"/>
</dbReference>
<dbReference type="GO" id="GO:0003677">
    <property type="term" value="F:DNA binding"/>
    <property type="evidence" value="ECO:0007669"/>
    <property type="project" value="UniProtKB-KW"/>
</dbReference>
<evidence type="ECO:0000259" key="3">
    <source>
        <dbReference type="PROSITE" id="PS51253"/>
    </source>
</evidence>
<dbReference type="InterPro" id="IPR004875">
    <property type="entry name" value="DDE_SF_endonuclease_dom"/>
</dbReference>
<dbReference type="InterPro" id="IPR006600">
    <property type="entry name" value="HTH_CenpB_DNA-bd_dom"/>
</dbReference>
<evidence type="ECO:0000313" key="5">
    <source>
        <dbReference type="Proteomes" id="UP000076154"/>
    </source>
</evidence>
<gene>
    <name evidence="4" type="ORF">Hypma_003112</name>
</gene>
<dbReference type="STRING" id="39966.A0A369J4Y0"/>
<dbReference type="OrthoDB" id="3055436at2759"/>
<organism evidence="4 5">
    <name type="scientific">Hypsizygus marmoreus</name>
    <name type="common">White beech mushroom</name>
    <name type="synonym">Agaricus marmoreus</name>
    <dbReference type="NCBI Taxonomy" id="39966"/>
    <lineage>
        <taxon>Eukaryota</taxon>
        <taxon>Fungi</taxon>
        <taxon>Dikarya</taxon>
        <taxon>Basidiomycota</taxon>
        <taxon>Agaricomycotina</taxon>
        <taxon>Agaricomycetes</taxon>
        <taxon>Agaricomycetidae</taxon>
        <taxon>Agaricales</taxon>
        <taxon>Tricholomatineae</taxon>
        <taxon>Lyophyllaceae</taxon>
        <taxon>Hypsizygus</taxon>
    </lineage>
</organism>
<dbReference type="Pfam" id="PF03184">
    <property type="entry name" value="DDE_1"/>
    <property type="match status" value="1"/>
</dbReference>
<dbReference type="Proteomes" id="UP000076154">
    <property type="component" value="Unassembled WGS sequence"/>
</dbReference>
<protein>
    <recommendedName>
        <fullName evidence="3">HTH CENPB-type domain-containing protein</fullName>
    </recommendedName>
</protein>
<accession>A0A369J4Y0</accession>
<proteinExistence type="predicted"/>
<keyword evidence="1" id="KW-0238">DNA-binding</keyword>
<dbReference type="AlphaFoldDB" id="A0A369J4Y0"/>
<keyword evidence="2" id="KW-0175">Coiled coil</keyword>
<dbReference type="PROSITE" id="PS51253">
    <property type="entry name" value="HTH_CENPB"/>
    <property type="match status" value="1"/>
</dbReference>
<dbReference type="InParanoid" id="A0A369J4Y0"/>
<feature type="coiled-coil region" evidence="2">
    <location>
        <begin position="510"/>
        <end position="544"/>
    </location>
</feature>
<evidence type="ECO:0000313" key="4">
    <source>
        <dbReference type="EMBL" id="RDB16220.1"/>
    </source>
</evidence>
<evidence type="ECO:0000256" key="2">
    <source>
        <dbReference type="SAM" id="Coils"/>
    </source>
</evidence>
<feature type="domain" description="HTH CENPB-type" evidence="3">
    <location>
        <begin position="71"/>
        <end position="143"/>
    </location>
</feature>
<dbReference type="PANTHER" id="PTHR19303:SF74">
    <property type="entry name" value="POGO TRANSPOSABLE ELEMENT WITH KRAB DOMAIN"/>
    <property type="match status" value="1"/>
</dbReference>